<reference evidence="2" key="1">
    <citation type="journal article" date="2019" name="Int. J. Syst. Evol. Microbiol.">
        <title>The Global Catalogue of Microorganisms (GCM) 10K type strain sequencing project: providing services to taxonomists for standard genome sequencing and annotation.</title>
        <authorList>
            <consortium name="The Broad Institute Genomics Platform"/>
            <consortium name="The Broad Institute Genome Sequencing Center for Infectious Disease"/>
            <person name="Wu L."/>
            <person name="Ma J."/>
        </authorList>
    </citation>
    <scope>NUCLEOTIDE SEQUENCE [LARGE SCALE GENOMIC DNA]</scope>
    <source>
        <strain evidence="2">NBRC 108730</strain>
    </source>
</reference>
<sequence>MTTDDAILKGFAARSPEQAKVVGKPFSEEKYGIGLPKGDTAFTKAVSDVLQKSFDDGTWQKVYDGTLGKSGSPATPPKLDS</sequence>
<protein>
    <recommendedName>
        <fullName evidence="3">Solute-binding protein family 3/N-terminal domain-containing protein</fullName>
    </recommendedName>
</protein>
<evidence type="ECO:0000313" key="1">
    <source>
        <dbReference type="EMBL" id="GMA85466.1"/>
    </source>
</evidence>
<dbReference type="Gene3D" id="3.40.190.10">
    <property type="entry name" value="Periplasmic binding protein-like II"/>
    <property type="match status" value="2"/>
</dbReference>
<dbReference type="EMBL" id="BSUZ01000001">
    <property type="protein sequence ID" value="GMA85466.1"/>
    <property type="molecule type" value="Genomic_DNA"/>
</dbReference>
<keyword evidence="2" id="KW-1185">Reference proteome</keyword>
<accession>A0ABQ6JBB8</accession>
<comment type="caution">
    <text evidence="1">The sequence shown here is derived from an EMBL/GenBank/DDBJ whole genome shotgun (WGS) entry which is preliminary data.</text>
</comment>
<organism evidence="1 2">
    <name type="scientific">Angustibacter aerolatus</name>
    <dbReference type="NCBI Taxonomy" id="1162965"/>
    <lineage>
        <taxon>Bacteria</taxon>
        <taxon>Bacillati</taxon>
        <taxon>Actinomycetota</taxon>
        <taxon>Actinomycetes</taxon>
        <taxon>Kineosporiales</taxon>
        <taxon>Kineosporiaceae</taxon>
    </lineage>
</organism>
<name>A0ABQ6JBB8_9ACTN</name>
<dbReference type="Proteomes" id="UP001157017">
    <property type="component" value="Unassembled WGS sequence"/>
</dbReference>
<gene>
    <name evidence="1" type="ORF">GCM10025868_07160</name>
</gene>
<evidence type="ECO:0000313" key="2">
    <source>
        <dbReference type="Proteomes" id="UP001157017"/>
    </source>
</evidence>
<dbReference type="SUPFAM" id="SSF53850">
    <property type="entry name" value="Periplasmic binding protein-like II"/>
    <property type="match status" value="1"/>
</dbReference>
<evidence type="ECO:0008006" key="3">
    <source>
        <dbReference type="Google" id="ProtNLM"/>
    </source>
</evidence>
<proteinExistence type="predicted"/>